<keyword evidence="3 11" id="KW-0554">One-carbon metabolism</keyword>
<dbReference type="Gene3D" id="3.30.300.10">
    <property type="match status" value="3"/>
</dbReference>
<comment type="pathway">
    <text evidence="1 11">Amino-acid biosynthesis; S-adenosyl-L-methionine biosynthesis; S-adenosyl-L-methionine from L-methionine: step 1/1.</text>
</comment>
<dbReference type="InterPro" id="IPR022630">
    <property type="entry name" value="S-AdoMet_synt_C"/>
</dbReference>
<dbReference type="InterPro" id="IPR022636">
    <property type="entry name" value="S-AdoMet_synthetase_sfam"/>
</dbReference>
<dbReference type="CDD" id="cd18079">
    <property type="entry name" value="S-AdoMet_synt"/>
    <property type="match status" value="1"/>
</dbReference>
<comment type="function">
    <text evidence="11">Catalyzes the formation of S-adenosylmethionine from methionine and ATP.</text>
</comment>
<evidence type="ECO:0000313" key="16">
    <source>
        <dbReference type="EMBL" id="KAJ3616005.1"/>
    </source>
</evidence>
<evidence type="ECO:0000259" key="14">
    <source>
        <dbReference type="Pfam" id="PF02772"/>
    </source>
</evidence>
<evidence type="ECO:0000256" key="5">
    <source>
        <dbReference type="ARBA" id="ARBA00022723"/>
    </source>
</evidence>
<reference evidence="16" key="1">
    <citation type="journal article" date="2023" name="G3 (Bethesda)">
        <title>Whole genome assemblies of Zophobas morio and Tenebrio molitor.</title>
        <authorList>
            <person name="Kaur S."/>
            <person name="Stinson S.A."/>
            <person name="diCenzo G.C."/>
        </authorList>
    </citation>
    <scope>NUCLEOTIDE SEQUENCE</scope>
    <source>
        <strain evidence="16">QUZm001</strain>
    </source>
</reference>
<evidence type="ECO:0000259" key="13">
    <source>
        <dbReference type="Pfam" id="PF00438"/>
    </source>
</evidence>
<dbReference type="EC" id="2.5.1.6" evidence="11"/>
<evidence type="ECO:0000256" key="7">
    <source>
        <dbReference type="ARBA" id="ARBA00022840"/>
    </source>
</evidence>
<dbReference type="InterPro" id="IPR022628">
    <property type="entry name" value="S-AdoMet_synt_N"/>
</dbReference>
<keyword evidence="4 11" id="KW-0808">Transferase</keyword>
<dbReference type="GO" id="GO:0046872">
    <property type="term" value="F:metal ion binding"/>
    <property type="evidence" value="ECO:0007669"/>
    <property type="project" value="UniProtKB-KW"/>
</dbReference>
<comment type="cofactor">
    <cofactor evidence="11">
        <name>Mg(2+)</name>
        <dbReference type="ChEBI" id="CHEBI:18420"/>
    </cofactor>
    <text evidence="11">Binds 2 magnesium ions per subunit. The magnesium ions interact primarily with the substrate.</text>
</comment>
<dbReference type="Pfam" id="PF02773">
    <property type="entry name" value="S-AdoMet_synt_C"/>
    <property type="match status" value="1"/>
</dbReference>
<protein>
    <recommendedName>
        <fullName evidence="11">S-adenosylmethionine synthase</fullName>
        <ecNumber evidence="11">2.5.1.6</ecNumber>
    </recommendedName>
</protein>
<evidence type="ECO:0000256" key="12">
    <source>
        <dbReference type="RuleBase" id="RU004462"/>
    </source>
</evidence>
<evidence type="ECO:0000256" key="6">
    <source>
        <dbReference type="ARBA" id="ARBA00022741"/>
    </source>
</evidence>
<dbReference type="InterPro" id="IPR002133">
    <property type="entry name" value="S-AdoMet_synthetase"/>
</dbReference>
<keyword evidence="6 11" id="KW-0547">Nucleotide-binding</keyword>
<dbReference type="Pfam" id="PF00438">
    <property type="entry name" value="S-AdoMet_synt_N"/>
    <property type="match status" value="1"/>
</dbReference>
<dbReference type="PIRSF" id="PIRSF000497">
    <property type="entry name" value="MAT"/>
    <property type="match status" value="1"/>
</dbReference>
<keyword evidence="5 11" id="KW-0479">Metal-binding</keyword>
<dbReference type="PROSITE" id="PS00376">
    <property type="entry name" value="ADOMET_SYNTHASE_1"/>
    <property type="match status" value="1"/>
</dbReference>
<dbReference type="SUPFAM" id="SSF55973">
    <property type="entry name" value="S-adenosylmethionine synthetase"/>
    <property type="match status" value="3"/>
</dbReference>
<dbReference type="InterPro" id="IPR022631">
    <property type="entry name" value="ADOMET_SYNTHASE_CS"/>
</dbReference>
<evidence type="ECO:0000256" key="2">
    <source>
        <dbReference type="ARBA" id="ARBA00009685"/>
    </source>
</evidence>
<dbReference type="EMBL" id="JALNTZ010003774">
    <property type="protein sequence ID" value="KAJ3616005.1"/>
    <property type="molecule type" value="Genomic_DNA"/>
</dbReference>
<keyword evidence="8 11" id="KW-0460">Magnesium</keyword>
<evidence type="ECO:0000256" key="4">
    <source>
        <dbReference type="ARBA" id="ARBA00022679"/>
    </source>
</evidence>
<gene>
    <name evidence="16" type="ORF">Zmor_012133</name>
</gene>
<feature type="domain" description="S-adenosylmethionine synthetase C-terminal" evidence="15">
    <location>
        <begin position="232"/>
        <end position="365"/>
    </location>
</feature>
<keyword evidence="7 11" id="KW-0067">ATP-binding</keyword>
<dbReference type="GO" id="GO:0006730">
    <property type="term" value="P:one-carbon metabolic process"/>
    <property type="evidence" value="ECO:0007669"/>
    <property type="project" value="UniProtKB-KW"/>
</dbReference>
<dbReference type="GO" id="GO:0006556">
    <property type="term" value="P:S-adenosylmethionine biosynthetic process"/>
    <property type="evidence" value="ECO:0007669"/>
    <property type="project" value="InterPro"/>
</dbReference>
<evidence type="ECO:0000256" key="10">
    <source>
        <dbReference type="ARBA" id="ARBA00048344"/>
    </source>
</evidence>
<feature type="domain" description="S-adenosylmethionine synthetase central" evidence="14">
    <location>
        <begin position="114"/>
        <end position="230"/>
    </location>
</feature>
<comment type="cofactor">
    <cofactor evidence="11">
        <name>K(+)</name>
        <dbReference type="ChEBI" id="CHEBI:29103"/>
    </cofactor>
    <text evidence="11">Binds 1 potassium ion per subunit. The potassium ion interacts primarily with the substrate.</text>
</comment>
<comment type="similarity">
    <text evidence="2 12">Belongs to the AdoMet synthase family.</text>
</comment>
<evidence type="ECO:0000256" key="9">
    <source>
        <dbReference type="ARBA" id="ARBA00022958"/>
    </source>
</evidence>
<dbReference type="NCBIfam" id="TIGR01034">
    <property type="entry name" value="metK"/>
    <property type="match status" value="1"/>
</dbReference>
<evidence type="ECO:0000256" key="3">
    <source>
        <dbReference type="ARBA" id="ARBA00022563"/>
    </source>
</evidence>
<keyword evidence="17" id="KW-1185">Reference proteome</keyword>
<evidence type="ECO:0000256" key="1">
    <source>
        <dbReference type="ARBA" id="ARBA00005224"/>
    </source>
</evidence>
<comment type="catalytic activity">
    <reaction evidence="10 11">
        <text>L-methionine + ATP + H2O = S-adenosyl-L-methionine + phosphate + diphosphate</text>
        <dbReference type="Rhea" id="RHEA:21080"/>
        <dbReference type="ChEBI" id="CHEBI:15377"/>
        <dbReference type="ChEBI" id="CHEBI:30616"/>
        <dbReference type="ChEBI" id="CHEBI:33019"/>
        <dbReference type="ChEBI" id="CHEBI:43474"/>
        <dbReference type="ChEBI" id="CHEBI:57844"/>
        <dbReference type="ChEBI" id="CHEBI:59789"/>
        <dbReference type="EC" id="2.5.1.6"/>
    </reaction>
</comment>
<evidence type="ECO:0000256" key="8">
    <source>
        <dbReference type="ARBA" id="ARBA00022842"/>
    </source>
</evidence>
<name>A0AA38HIF0_9CUCU</name>
<comment type="caution">
    <text evidence="16">The sequence shown here is derived from an EMBL/GenBank/DDBJ whole genome shotgun (WGS) entry which is preliminary data.</text>
</comment>
<dbReference type="Pfam" id="PF02772">
    <property type="entry name" value="S-AdoMet_synt_M"/>
    <property type="match status" value="1"/>
</dbReference>
<dbReference type="InterPro" id="IPR022629">
    <property type="entry name" value="S-AdoMet_synt_central"/>
</dbReference>
<evidence type="ECO:0000259" key="15">
    <source>
        <dbReference type="Pfam" id="PF02773"/>
    </source>
</evidence>
<dbReference type="PANTHER" id="PTHR11964">
    <property type="entry name" value="S-ADENOSYLMETHIONINE SYNTHETASE"/>
    <property type="match status" value="1"/>
</dbReference>
<dbReference type="GO" id="GO:0005524">
    <property type="term" value="F:ATP binding"/>
    <property type="evidence" value="ECO:0007669"/>
    <property type="project" value="UniProtKB-KW"/>
</dbReference>
<evidence type="ECO:0000313" key="17">
    <source>
        <dbReference type="Proteomes" id="UP001168821"/>
    </source>
</evidence>
<accession>A0AA38HIF0</accession>
<proteinExistence type="inferred from homology"/>
<dbReference type="AlphaFoldDB" id="A0AA38HIF0"/>
<dbReference type="GO" id="GO:0004478">
    <property type="term" value="F:methionine adenosyltransferase activity"/>
    <property type="evidence" value="ECO:0007669"/>
    <property type="project" value="UniProtKB-EC"/>
</dbReference>
<sequence>MKKLFTSESVSEGHPDKLCDQISDAILDECLKQDKNSRVAIECFITTDYLLIGGETRTTAKVDYEKVARAVLKRVGYFESETGIDPENCKVEIRIHVQSPDISMGVDGNDDSVIGAGDQGIMFGYANHDTQNYMPYAISIAHDLVHLASKLRKAGTFKDAMPDMKSQVTMDYTNKANPRIETILMSVQHKADFNEAEFKKFLKENVMDVIAKRYNQNTDFEVLINPTGNFVIGGPNSDTGLTGRKIIVDTYGGYSRHGGGAFSGKDASKVDRSGAYMCRYVAKNIVAAGMADEVEIQVSYAIGIAKPVSIFVETFGTEHVDINTIAKAINENFDFSVKGMVDHLNLTEPVFFRTSKYGHFGKNEFS</sequence>
<dbReference type="PROSITE" id="PS00377">
    <property type="entry name" value="ADOMET_SYNTHASE_2"/>
    <property type="match status" value="1"/>
</dbReference>
<keyword evidence="9 11" id="KW-0630">Potassium</keyword>
<organism evidence="16 17">
    <name type="scientific">Zophobas morio</name>
    <dbReference type="NCBI Taxonomy" id="2755281"/>
    <lineage>
        <taxon>Eukaryota</taxon>
        <taxon>Metazoa</taxon>
        <taxon>Ecdysozoa</taxon>
        <taxon>Arthropoda</taxon>
        <taxon>Hexapoda</taxon>
        <taxon>Insecta</taxon>
        <taxon>Pterygota</taxon>
        <taxon>Neoptera</taxon>
        <taxon>Endopterygota</taxon>
        <taxon>Coleoptera</taxon>
        <taxon>Polyphaga</taxon>
        <taxon>Cucujiformia</taxon>
        <taxon>Tenebrionidae</taxon>
        <taxon>Zophobas</taxon>
    </lineage>
</organism>
<evidence type="ECO:0000256" key="11">
    <source>
        <dbReference type="RuleBase" id="RU000541"/>
    </source>
</evidence>
<dbReference type="Proteomes" id="UP001168821">
    <property type="component" value="Unassembled WGS sequence"/>
</dbReference>
<feature type="domain" description="S-adenosylmethionine synthetase N-terminal" evidence="13">
    <location>
        <begin position="3"/>
        <end position="100"/>
    </location>
</feature>